<evidence type="ECO:0000256" key="1">
    <source>
        <dbReference type="ARBA" id="ARBA00004571"/>
    </source>
</evidence>
<evidence type="ECO:0000256" key="10">
    <source>
        <dbReference type="SAM" id="SignalP"/>
    </source>
</evidence>
<dbReference type="PROSITE" id="PS52016">
    <property type="entry name" value="TONB_DEPENDENT_REC_3"/>
    <property type="match status" value="1"/>
</dbReference>
<dbReference type="InterPro" id="IPR023996">
    <property type="entry name" value="TonB-dep_OMP_SusC/RagA"/>
</dbReference>
<dbReference type="GO" id="GO:0009279">
    <property type="term" value="C:cell outer membrane"/>
    <property type="evidence" value="ECO:0007669"/>
    <property type="project" value="UniProtKB-SubCell"/>
</dbReference>
<accession>H1Y9W0</accession>
<keyword evidence="5 9" id="KW-0798">TonB box</keyword>
<evidence type="ECO:0000256" key="3">
    <source>
        <dbReference type="ARBA" id="ARBA00022452"/>
    </source>
</evidence>
<dbReference type="OrthoDB" id="1019466at2"/>
<dbReference type="HOGENOM" id="CLU_004317_0_1_10"/>
<keyword evidence="13" id="KW-0675">Receptor</keyword>
<dbReference type="AlphaFoldDB" id="H1Y9W0"/>
<dbReference type="STRING" id="714943.Mucpa_7100"/>
<evidence type="ECO:0000256" key="8">
    <source>
        <dbReference type="PROSITE-ProRule" id="PRU01360"/>
    </source>
</evidence>
<reference evidence="13" key="1">
    <citation type="submission" date="2011-09" db="EMBL/GenBank/DDBJ databases">
        <title>The permanent draft genome of Mucilaginibacter paludis DSM 18603.</title>
        <authorList>
            <consortium name="US DOE Joint Genome Institute (JGI-PGF)"/>
            <person name="Lucas S."/>
            <person name="Han J."/>
            <person name="Lapidus A."/>
            <person name="Bruce D."/>
            <person name="Goodwin L."/>
            <person name="Pitluck S."/>
            <person name="Peters L."/>
            <person name="Kyrpides N."/>
            <person name="Mavromatis K."/>
            <person name="Ivanova N."/>
            <person name="Mikhailova N."/>
            <person name="Held B."/>
            <person name="Detter J.C."/>
            <person name="Tapia R."/>
            <person name="Han C."/>
            <person name="Land M."/>
            <person name="Hauser L."/>
            <person name="Markowitz V."/>
            <person name="Cheng J.-F."/>
            <person name="Hugenholtz P."/>
            <person name="Woyke T."/>
            <person name="Wu D."/>
            <person name="Tindall B."/>
            <person name="Brambilla E."/>
            <person name="Klenk H.-P."/>
            <person name="Eisen J.A."/>
        </authorList>
    </citation>
    <scope>NUCLEOTIDE SEQUENCE [LARGE SCALE GENOMIC DNA]</scope>
    <source>
        <strain evidence="13">DSM 18603</strain>
    </source>
</reference>
<dbReference type="eggNOG" id="COG4206">
    <property type="taxonomic scope" value="Bacteria"/>
</dbReference>
<evidence type="ECO:0000256" key="7">
    <source>
        <dbReference type="ARBA" id="ARBA00023237"/>
    </source>
</evidence>
<dbReference type="Gene3D" id="2.40.170.20">
    <property type="entry name" value="TonB-dependent receptor, beta-barrel domain"/>
    <property type="match status" value="1"/>
</dbReference>
<feature type="domain" description="TonB-dependent receptor plug" evidence="12">
    <location>
        <begin position="136"/>
        <end position="260"/>
    </location>
</feature>
<evidence type="ECO:0000259" key="11">
    <source>
        <dbReference type="Pfam" id="PF00593"/>
    </source>
</evidence>
<dbReference type="Proteomes" id="UP000002774">
    <property type="component" value="Chromosome"/>
</dbReference>
<evidence type="ECO:0000256" key="9">
    <source>
        <dbReference type="RuleBase" id="RU003357"/>
    </source>
</evidence>
<gene>
    <name evidence="13" type="ORF">Mucpa_7100</name>
</gene>
<comment type="similarity">
    <text evidence="8 9">Belongs to the TonB-dependent receptor family.</text>
</comment>
<comment type="subcellular location">
    <subcellularLocation>
        <location evidence="1 8">Cell outer membrane</location>
        <topology evidence="1 8">Multi-pass membrane protein</topology>
    </subcellularLocation>
</comment>
<dbReference type="Pfam" id="PF13715">
    <property type="entry name" value="CarbopepD_reg_2"/>
    <property type="match status" value="1"/>
</dbReference>
<dbReference type="Gene3D" id="2.170.130.10">
    <property type="entry name" value="TonB-dependent receptor, plug domain"/>
    <property type="match status" value="1"/>
</dbReference>
<keyword evidence="6 8" id="KW-0472">Membrane</keyword>
<protein>
    <submittedName>
        <fullName evidence="13">TonB-dependent receptor plug</fullName>
    </submittedName>
</protein>
<dbReference type="InterPro" id="IPR037066">
    <property type="entry name" value="Plug_dom_sf"/>
</dbReference>
<dbReference type="EMBL" id="CM001403">
    <property type="protein sequence ID" value="EHQ31143.1"/>
    <property type="molecule type" value="Genomic_DNA"/>
</dbReference>
<evidence type="ECO:0000313" key="13">
    <source>
        <dbReference type="EMBL" id="EHQ31143.1"/>
    </source>
</evidence>
<keyword evidence="10" id="KW-0732">Signal</keyword>
<feature type="signal peptide" evidence="10">
    <location>
        <begin position="1"/>
        <end position="25"/>
    </location>
</feature>
<keyword evidence="2 8" id="KW-0813">Transport</keyword>
<dbReference type="Gene3D" id="2.60.40.1120">
    <property type="entry name" value="Carboxypeptidase-like, regulatory domain"/>
    <property type="match status" value="1"/>
</dbReference>
<keyword evidence="7 8" id="KW-0998">Cell outer membrane</keyword>
<dbReference type="RefSeq" id="WP_008513379.1">
    <property type="nucleotide sequence ID" value="NZ_CM001403.1"/>
</dbReference>
<dbReference type="InterPro" id="IPR018247">
    <property type="entry name" value="EF_Hand_1_Ca_BS"/>
</dbReference>
<evidence type="ECO:0000256" key="2">
    <source>
        <dbReference type="ARBA" id="ARBA00022448"/>
    </source>
</evidence>
<sequence>MKTLLLKSLCFLIAGILIGVMPVQAQVQQSITIRGRVIDKKDKQAIIGASVIELDNNNRTVTGVSTDIDGNFAIKISKPTNQISVSFIGYKTFLTKAINDRRVINVQLEANTGQLVEVSITGNRTVNNGTGLNIDARNSTMASATINAKDLEELAVTSIDQALAGRLPGVDFGATSGDPGAGMSIRIRGTASITGSAEPLIVLDGMPYETEIPKDFNFGTADDVGYAQLLNISPSDIKDITVLKDAASTAVWGSKAANGVLLINTKRGAMGSPVVTYNFKGTMAHQPKSIPMLNGNSYATLIPEEIMNATGAPLDFLGNNGQNKAFQYDPSDAFYYYNYGQNTNWIDLITRTGYTQDHNISMSGGGEKARYYTSFGYLNQIGTTLGTDLGRITTKINLDYTVSSRLRFRTDLTYTHVNNTLNYDNSLRTVAYNKMPNMSPYLFDEYGHITGAYFSPESNIQGKYPDTYNPLALANTGLSHLTGERITPKFNIQYDIIPSLLVSTVDLQFDINNTKSKTFLPQVATGRPSTENTVNRASDADGDSYNVQSKVNLIYTPSLGEKSTFQGLLSFQTEDTKTASYSEATANTASANLQDASSPGLNSLGLSSSNSESRNFGVLTQGQYVYLDRYIISLNARLDGNSKFGPNHRYGIFPGVAGRWRISGEPFMKKLTFLNELSLRVSYGEAGQAPSGSYYGTYSPLSWTYNGQASVVPNKVELTNLKWQTVVGKNIGFNLGMFNSRVKVDMEVYQNTTKDMFFDGLNIATIAGYSNIGLNIGTLENNGWELGINTIPIKTRNWVIGFDFNIAQNANKLTSVSDFYPRESVIGVPGLGKFKSFLLLGNPFGSFYGFKYDGVYKDKEATVATDENGKQIADANGNKIYMRYNYPLVNYVFQPGDAKYEDINHDGNIDYRDLVYLGNGVPKFTGGFGPNITFRGNLKISAFFSYRWGYQVINAVKISTTNMYTVNNQSTAVLRRWRNPGDVTDIPRALYQAGYNWLGSDRYVEDGSFVKLSSVTVRYNLPKTLLQRVKLSNASFYVTGQNLLTLTKYTGQNPDVSTSGDNTPFSFPTDSGLTPPAITYTLGLTVGF</sequence>
<keyword evidence="4 8" id="KW-0812">Transmembrane</keyword>
<proteinExistence type="inferred from homology"/>
<dbReference type="InterPro" id="IPR036942">
    <property type="entry name" value="Beta-barrel_TonB_sf"/>
</dbReference>
<dbReference type="NCBIfam" id="TIGR04057">
    <property type="entry name" value="SusC_RagA_signa"/>
    <property type="match status" value="1"/>
</dbReference>
<dbReference type="InterPro" id="IPR039426">
    <property type="entry name" value="TonB-dep_rcpt-like"/>
</dbReference>
<evidence type="ECO:0000256" key="5">
    <source>
        <dbReference type="ARBA" id="ARBA00023077"/>
    </source>
</evidence>
<evidence type="ECO:0000313" key="14">
    <source>
        <dbReference type="Proteomes" id="UP000002774"/>
    </source>
</evidence>
<dbReference type="SUPFAM" id="SSF49464">
    <property type="entry name" value="Carboxypeptidase regulatory domain-like"/>
    <property type="match status" value="1"/>
</dbReference>
<dbReference type="Pfam" id="PF00593">
    <property type="entry name" value="TonB_dep_Rec_b-barrel"/>
    <property type="match status" value="1"/>
</dbReference>
<dbReference type="InterPro" id="IPR008969">
    <property type="entry name" value="CarboxyPept-like_regulatory"/>
</dbReference>
<organism evidence="13 14">
    <name type="scientific">Mucilaginibacter paludis DSM 18603</name>
    <dbReference type="NCBI Taxonomy" id="714943"/>
    <lineage>
        <taxon>Bacteria</taxon>
        <taxon>Pseudomonadati</taxon>
        <taxon>Bacteroidota</taxon>
        <taxon>Sphingobacteriia</taxon>
        <taxon>Sphingobacteriales</taxon>
        <taxon>Sphingobacteriaceae</taxon>
        <taxon>Mucilaginibacter</taxon>
    </lineage>
</organism>
<keyword evidence="3 8" id="KW-1134">Transmembrane beta strand</keyword>
<evidence type="ECO:0000256" key="4">
    <source>
        <dbReference type="ARBA" id="ARBA00022692"/>
    </source>
</evidence>
<feature type="domain" description="TonB-dependent receptor-like beta-barrel" evidence="11">
    <location>
        <begin position="401"/>
        <end position="934"/>
    </location>
</feature>
<keyword evidence="14" id="KW-1185">Reference proteome</keyword>
<dbReference type="InterPro" id="IPR023997">
    <property type="entry name" value="TonB-dep_OMP_SusC/RagA_CS"/>
</dbReference>
<feature type="chain" id="PRO_5003558482" evidence="10">
    <location>
        <begin position="26"/>
        <end position="1088"/>
    </location>
</feature>
<name>H1Y9W0_9SPHI</name>
<dbReference type="InterPro" id="IPR000531">
    <property type="entry name" value="Beta-barrel_TonB"/>
</dbReference>
<evidence type="ECO:0000259" key="12">
    <source>
        <dbReference type="Pfam" id="PF07715"/>
    </source>
</evidence>
<dbReference type="Pfam" id="PF07715">
    <property type="entry name" value="Plug"/>
    <property type="match status" value="1"/>
</dbReference>
<dbReference type="PROSITE" id="PS00018">
    <property type="entry name" value="EF_HAND_1"/>
    <property type="match status" value="1"/>
</dbReference>
<evidence type="ECO:0000256" key="6">
    <source>
        <dbReference type="ARBA" id="ARBA00023136"/>
    </source>
</evidence>
<dbReference type="SUPFAM" id="SSF56935">
    <property type="entry name" value="Porins"/>
    <property type="match status" value="1"/>
</dbReference>
<dbReference type="NCBIfam" id="TIGR04056">
    <property type="entry name" value="OMP_RagA_SusC"/>
    <property type="match status" value="1"/>
</dbReference>
<dbReference type="InterPro" id="IPR012910">
    <property type="entry name" value="Plug_dom"/>
</dbReference>